<keyword evidence="3" id="KW-1185">Reference proteome</keyword>
<accession>A0ABV2FCD1</accession>
<comment type="caution">
    <text evidence="2">The sequence shown here is derived from an EMBL/GenBank/DDBJ whole genome shotgun (WGS) entry which is preliminary data.</text>
</comment>
<evidence type="ECO:0000256" key="1">
    <source>
        <dbReference type="SAM" id="MobiDB-lite"/>
    </source>
</evidence>
<dbReference type="EMBL" id="JBEPLV010000008">
    <property type="protein sequence ID" value="MET3549282.1"/>
    <property type="molecule type" value="Genomic_DNA"/>
</dbReference>
<dbReference type="RefSeq" id="WP_354502280.1">
    <property type="nucleotide sequence ID" value="NZ_JBEPLV010000008.1"/>
</dbReference>
<evidence type="ECO:0000313" key="2">
    <source>
        <dbReference type="EMBL" id="MET3549282.1"/>
    </source>
</evidence>
<sequence length="72" mass="7888">MQIIQKKLFVLRADHETFLVEQDVSAALSNIMPGFRYQGKAVYVPVIGQKETAGRGLGRDTDPAVPSPTRSS</sequence>
<gene>
    <name evidence="2" type="ORF">ABID47_005919</name>
</gene>
<organism evidence="2 3">
    <name type="scientific">Paenibacillus favisporus</name>
    <dbReference type="NCBI Taxonomy" id="221028"/>
    <lineage>
        <taxon>Bacteria</taxon>
        <taxon>Bacillati</taxon>
        <taxon>Bacillota</taxon>
        <taxon>Bacilli</taxon>
        <taxon>Bacillales</taxon>
        <taxon>Paenibacillaceae</taxon>
        <taxon>Paenibacillus</taxon>
    </lineage>
</organism>
<proteinExistence type="predicted"/>
<name>A0ABV2FCD1_9BACL</name>
<feature type="region of interest" description="Disordered" evidence="1">
    <location>
        <begin position="53"/>
        <end position="72"/>
    </location>
</feature>
<evidence type="ECO:0000313" key="3">
    <source>
        <dbReference type="Proteomes" id="UP001549098"/>
    </source>
</evidence>
<protein>
    <submittedName>
        <fullName evidence="2">Uncharacterized protein</fullName>
    </submittedName>
</protein>
<dbReference type="Proteomes" id="UP001549098">
    <property type="component" value="Unassembled WGS sequence"/>
</dbReference>
<reference evidence="2 3" key="1">
    <citation type="submission" date="2024-06" db="EMBL/GenBank/DDBJ databases">
        <title>Genomic Encyclopedia of Type Strains, Phase IV (KMG-IV): sequencing the most valuable type-strain genomes for metagenomic binning, comparative biology and taxonomic classification.</title>
        <authorList>
            <person name="Goeker M."/>
        </authorList>
    </citation>
    <scope>NUCLEOTIDE SEQUENCE [LARGE SCALE GENOMIC DNA]</scope>
    <source>
        <strain evidence="2 3">DSM 17253</strain>
    </source>
</reference>